<evidence type="ECO:0000313" key="3">
    <source>
        <dbReference type="EMBL" id="SKB58071.1"/>
    </source>
</evidence>
<keyword evidence="4" id="KW-1185">Reference proteome</keyword>
<accession>A0A1T5CFF4</accession>
<dbReference type="Pfam" id="PF09851">
    <property type="entry name" value="SHOCT"/>
    <property type="match status" value="1"/>
</dbReference>
<name>A0A1T5CFF4_9FIRM</name>
<dbReference type="AlphaFoldDB" id="A0A1T5CFF4"/>
<dbReference type="Proteomes" id="UP000243406">
    <property type="component" value="Unassembled WGS sequence"/>
</dbReference>
<feature type="transmembrane region" description="Helical" evidence="1">
    <location>
        <begin position="16"/>
        <end position="39"/>
    </location>
</feature>
<keyword evidence="1" id="KW-0812">Transmembrane</keyword>
<evidence type="ECO:0000259" key="2">
    <source>
        <dbReference type="Pfam" id="PF09851"/>
    </source>
</evidence>
<proteinExistence type="predicted"/>
<protein>
    <submittedName>
        <fullName evidence="3">Putative membrane protein</fullName>
    </submittedName>
</protein>
<dbReference type="InterPro" id="IPR018649">
    <property type="entry name" value="SHOCT"/>
</dbReference>
<keyword evidence="1" id="KW-1133">Transmembrane helix</keyword>
<reference evidence="4" key="1">
    <citation type="submission" date="2017-02" db="EMBL/GenBank/DDBJ databases">
        <authorList>
            <person name="Varghese N."/>
            <person name="Submissions S."/>
        </authorList>
    </citation>
    <scope>NUCLEOTIDE SEQUENCE [LARGE SCALE GENOMIC DNA]</scope>
    <source>
        <strain evidence="4">ATCC 35199</strain>
    </source>
</reference>
<dbReference type="EMBL" id="FUYN01000005">
    <property type="protein sequence ID" value="SKB58071.1"/>
    <property type="molecule type" value="Genomic_DNA"/>
</dbReference>
<keyword evidence="1" id="KW-0472">Membrane</keyword>
<organism evidence="3 4">
    <name type="scientific">Acetoanaerobium noterae</name>
    <dbReference type="NCBI Taxonomy" id="745369"/>
    <lineage>
        <taxon>Bacteria</taxon>
        <taxon>Bacillati</taxon>
        <taxon>Bacillota</taxon>
        <taxon>Clostridia</taxon>
        <taxon>Peptostreptococcales</taxon>
        <taxon>Filifactoraceae</taxon>
        <taxon>Acetoanaerobium</taxon>
    </lineage>
</organism>
<evidence type="ECO:0000256" key="1">
    <source>
        <dbReference type="SAM" id="Phobius"/>
    </source>
</evidence>
<evidence type="ECO:0000313" key="4">
    <source>
        <dbReference type="Proteomes" id="UP000243406"/>
    </source>
</evidence>
<gene>
    <name evidence="3" type="ORF">SAMN02745120_2144</name>
</gene>
<sequence length="82" mass="9279">MMGYGSYGYGMMGYGWGWLMMIGMCILVVLGIIALIRYLRQSARPDDSQAASKTALDILNEIYAKGEISDEEYQRKKSEIKK</sequence>
<feature type="domain" description="SHOCT" evidence="2">
    <location>
        <begin position="54"/>
        <end position="80"/>
    </location>
</feature>